<feature type="transmembrane region" description="Helical" evidence="6">
    <location>
        <begin position="93"/>
        <end position="116"/>
    </location>
</feature>
<keyword evidence="2" id="KW-0677">Repeat</keyword>
<keyword evidence="6" id="KW-1133">Transmembrane helix</keyword>
<evidence type="ECO:0000256" key="2">
    <source>
        <dbReference type="ARBA" id="ARBA00022737"/>
    </source>
</evidence>
<keyword evidence="10" id="KW-1185">Reference proteome</keyword>
<name>A0A1I4NFP8_9GAMM</name>
<dbReference type="InterPro" id="IPR051263">
    <property type="entry name" value="C-type_cytochrome_biogenesis"/>
</dbReference>
<reference evidence="10" key="1">
    <citation type="submission" date="2016-10" db="EMBL/GenBank/DDBJ databases">
        <authorList>
            <person name="Varghese N."/>
            <person name="Submissions S."/>
        </authorList>
    </citation>
    <scope>NUCLEOTIDE SEQUENCE [LARGE SCALE GENOMIC DNA]</scope>
    <source>
        <strain evidence="10">DSM 24213</strain>
    </source>
</reference>
<sequence>MTDFWIYAALLVLAGMLVMLWPVWRARKQHHVDRNALNVALFEERVAELQAQRDAGELSEGQFVATRDEASRLLLEDTEETDQPRLPFRPSRAAGILLLVLAGLLPVAVVTLYNTWGSLPALALYREIQDQPEPQSMQEVAERMQRITSIQPDNGEAWFMLGRALLSTRQPQAAVAAFERSMQVLGEHPEILAQMAQARFFAADNQLDSRAVAALDRALELNPQEPTALGLLGIASFEAGDYPAAIQYWGELLKGMPPGSDGARSIESGIERAQRLLEQGDEPAVDQAELQLRIELSLAEGLADNLDVQQAAVFLFARELEGEGMPLLARRIALNELPAALLLGPEDSMLPGTRLQSGQRLQLIARLSPGGDVMHSSHEGRVAEVLLGDDQVYRLRVEIPLQ</sequence>
<dbReference type="Proteomes" id="UP000243629">
    <property type="component" value="Unassembled WGS sequence"/>
</dbReference>
<feature type="domain" description="Cytochrome c-type biogenesis protein H Ig-like" evidence="7">
    <location>
        <begin position="292"/>
        <end position="397"/>
    </location>
</feature>
<evidence type="ECO:0000259" key="7">
    <source>
        <dbReference type="Pfam" id="PF23892"/>
    </source>
</evidence>
<evidence type="ECO:0000313" key="10">
    <source>
        <dbReference type="Proteomes" id="UP000243629"/>
    </source>
</evidence>
<dbReference type="GO" id="GO:0030313">
    <property type="term" value="C:cell envelope"/>
    <property type="evidence" value="ECO:0007669"/>
    <property type="project" value="UniProtKB-SubCell"/>
</dbReference>
<keyword evidence="6" id="KW-0812">Transmembrane</keyword>
<dbReference type="GO" id="GO:0005886">
    <property type="term" value="C:plasma membrane"/>
    <property type="evidence" value="ECO:0007669"/>
    <property type="project" value="TreeGrafter"/>
</dbReference>
<keyword evidence="3" id="KW-0201">Cytochrome c-type biogenesis</keyword>
<dbReference type="EMBL" id="FOUI01000001">
    <property type="protein sequence ID" value="SFM14100.1"/>
    <property type="molecule type" value="Genomic_DNA"/>
</dbReference>
<dbReference type="Pfam" id="PF23914">
    <property type="entry name" value="TPR_CcmH_CycH"/>
    <property type="match status" value="1"/>
</dbReference>
<dbReference type="SUPFAM" id="SSF48452">
    <property type="entry name" value="TPR-like"/>
    <property type="match status" value="1"/>
</dbReference>
<dbReference type="InterPro" id="IPR019734">
    <property type="entry name" value="TPR_rpt"/>
</dbReference>
<comment type="subcellular location">
    <subcellularLocation>
        <location evidence="1">Cell envelope</location>
    </subcellularLocation>
</comment>
<evidence type="ECO:0000259" key="8">
    <source>
        <dbReference type="Pfam" id="PF23914"/>
    </source>
</evidence>
<gene>
    <name evidence="9" type="ORF">SAMN05216217_101271</name>
</gene>
<keyword evidence="4 5" id="KW-0802">TPR repeat</keyword>
<feature type="transmembrane region" description="Helical" evidence="6">
    <location>
        <begin position="6"/>
        <end position="24"/>
    </location>
</feature>
<keyword evidence="6" id="KW-0472">Membrane</keyword>
<protein>
    <submittedName>
        <fullName evidence="9">Cytochrome c-type biogenesis protein CcmH</fullName>
    </submittedName>
</protein>
<evidence type="ECO:0000313" key="9">
    <source>
        <dbReference type="EMBL" id="SFM14100.1"/>
    </source>
</evidence>
<dbReference type="InterPro" id="IPR056412">
    <property type="entry name" value="Ig_CycH"/>
</dbReference>
<feature type="repeat" description="TPR" evidence="5">
    <location>
        <begin position="155"/>
        <end position="188"/>
    </location>
</feature>
<dbReference type="AlphaFoldDB" id="A0A1I4NFP8"/>
<dbReference type="Pfam" id="PF23892">
    <property type="entry name" value="Ig_CycH"/>
    <property type="match status" value="1"/>
</dbReference>
<dbReference type="InterPro" id="IPR017560">
    <property type="entry name" value="Cyt_c_biogenesis_CcmI"/>
</dbReference>
<dbReference type="PANTHER" id="PTHR47870">
    <property type="entry name" value="CYTOCHROME C-TYPE BIOGENESIS PROTEIN CCMH"/>
    <property type="match status" value="1"/>
</dbReference>
<dbReference type="InterPro" id="IPR056413">
    <property type="entry name" value="TPR_CcmH_CycH"/>
</dbReference>
<dbReference type="OrthoDB" id="9776053at2"/>
<evidence type="ECO:0000256" key="4">
    <source>
        <dbReference type="ARBA" id="ARBA00022803"/>
    </source>
</evidence>
<dbReference type="PROSITE" id="PS50005">
    <property type="entry name" value="TPR"/>
    <property type="match status" value="1"/>
</dbReference>
<evidence type="ECO:0000256" key="1">
    <source>
        <dbReference type="ARBA" id="ARBA00004196"/>
    </source>
</evidence>
<evidence type="ECO:0000256" key="5">
    <source>
        <dbReference type="PROSITE-ProRule" id="PRU00339"/>
    </source>
</evidence>
<accession>A0A1I4NFP8</accession>
<proteinExistence type="predicted"/>
<evidence type="ECO:0000256" key="3">
    <source>
        <dbReference type="ARBA" id="ARBA00022748"/>
    </source>
</evidence>
<dbReference type="InterPro" id="IPR011990">
    <property type="entry name" value="TPR-like_helical_dom_sf"/>
</dbReference>
<dbReference type="PANTHER" id="PTHR47870:SF4">
    <property type="entry name" value="CYTOCHROME C-TYPE BIOGENESIS PROTEIN CYCH"/>
    <property type="match status" value="1"/>
</dbReference>
<dbReference type="Gene3D" id="1.25.40.10">
    <property type="entry name" value="Tetratricopeptide repeat domain"/>
    <property type="match status" value="1"/>
</dbReference>
<dbReference type="RefSeq" id="WP_093471609.1">
    <property type="nucleotide sequence ID" value="NZ_FOUI01000001.1"/>
</dbReference>
<dbReference type="GO" id="GO:0017004">
    <property type="term" value="P:cytochrome complex assembly"/>
    <property type="evidence" value="ECO:0007669"/>
    <property type="project" value="UniProtKB-KW"/>
</dbReference>
<organism evidence="9 10">
    <name type="scientific">Halopseudomonas yangmingensis</name>
    <dbReference type="NCBI Taxonomy" id="1720063"/>
    <lineage>
        <taxon>Bacteria</taxon>
        <taxon>Pseudomonadati</taxon>
        <taxon>Pseudomonadota</taxon>
        <taxon>Gammaproteobacteria</taxon>
        <taxon>Pseudomonadales</taxon>
        <taxon>Pseudomonadaceae</taxon>
        <taxon>Halopseudomonas</taxon>
    </lineage>
</organism>
<evidence type="ECO:0000256" key="6">
    <source>
        <dbReference type="SAM" id="Phobius"/>
    </source>
</evidence>
<dbReference type="STRING" id="1720063.SAMN05216217_101271"/>
<feature type="domain" description="Cytochrome c-type biogenesis protein H TPR" evidence="8">
    <location>
        <begin position="130"/>
        <end position="260"/>
    </location>
</feature>
<dbReference type="NCBIfam" id="TIGR03142">
    <property type="entry name" value="cytochro_ccmI"/>
    <property type="match status" value="1"/>
</dbReference>